<evidence type="ECO:0000256" key="1">
    <source>
        <dbReference type="SAM" id="MobiDB-lite"/>
    </source>
</evidence>
<dbReference type="EMBL" id="ML179318">
    <property type="protein sequence ID" value="THU91010.1"/>
    <property type="molecule type" value="Genomic_DNA"/>
</dbReference>
<gene>
    <name evidence="2" type="ORF">K435DRAFT_801572</name>
</gene>
<evidence type="ECO:0000313" key="3">
    <source>
        <dbReference type="Proteomes" id="UP000297245"/>
    </source>
</evidence>
<proteinExistence type="predicted"/>
<accession>A0A4S8LPF4</accession>
<organism evidence="2 3">
    <name type="scientific">Dendrothele bispora (strain CBS 962.96)</name>
    <dbReference type="NCBI Taxonomy" id="1314807"/>
    <lineage>
        <taxon>Eukaryota</taxon>
        <taxon>Fungi</taxon>
        <taxon>Dikarya</taxon>
        <taxon>Basidiomycota</taxon>
        <taxon>Agaricomycotina</taxon>
        <taxon>Agaricomycetes</taxon>
        <taxon>Agaricomycetidae</taxon>
        <taxon>Agaricales</taxon>
        <taxon>Agaricales incertae sedis</taxon>
        <taxon>Dendrothele</taxon>
    </lineage>
</organism>
<reference evidence="2 3" key="1">
    <citation type="journal article" date="2019" name="Nat. Ecol. Evol.">
        <title>Megaphylogeny resolves global patterns of mushroom evolution.</title>
        <authorList>
            <person name="Varga T."/>
            <person name="Krizsan K."/>
            <person name="Foldi C."/>
            <person name="Dima B."/>
            <person name="Sanchez-Garcia M."/>
            <person name="Sanchez-Ramirez S."/>
            <person name="Szollosi G.J."/>
            <person name="Szarkandi J.G."/>
            <person name="Papp V."/>
            <person name="Albert L."/>
            <person name="Andreopoulos W."/>
            <person name="Angelini C."/>
            <person name="Antonin V."/>
            <person name="Barry K.W."/>
            <person name="Bougher N.L."/>
            <person name="Buchanan P."/>
            <person name="Buyck B."/>
            <person name="Bense V."/>
            <person name="Catcheside P."/>
            <person name="Chovatia M."/>
            <person name="Cooper J."/>
            <person name="Damon W."/>
            <person name="Desjardin D."/>
            <person name="Finy P."/>
            <person name="Geml J."/>
            <person name="Haridas S."/>
            <person name="Hughes K."/>
            <person name="Justo A."/>
            <person name="Karasinski D."/>
            <person name="Kautmanova I."/>
            <person name="Kiss B."/>
            <person name="Kocsube S."/>
            <person name="Kotiranta H."/>
            <person name="LaButti K.M."/>
            <person name="Lechner B.E."/>
            <person name="Liimatainen K."/>
            <person name="Lipzen A."/>
            <person name="Lukacs Z."/>
            <person name="Mihaltcheva S."/>
            <person name="Morgado L.N."/>
            <person name="Niskanen T."/>
            <person name="Noordeloos M.E."/>
            <person name="Ohm R.A."/>
            <person name="Ortiz-Santana B."/>
            <person name="Ovrebo C."/>
            <person name="Racz N."/>
            <person name="Riley R."/>
            <person name="Savchenko A."/>
            <person name="Shiryaev A."/>
            <person name="Soop K."/>
            <person name="Spirin V."/>
            <person name="Szebenyi C."/>
            <person name="Tomsovsky M."/>
            <person name="Tulloss R.E."/>
            <person name="Uehling J."/>
            <person name="Grigoriev I.V."/>
            <person name="Vagvolgyi C."/>
            <person name="Papp T."/>
            <person name="Martin F.M."/>
            <person name="Miettinen O."/>
            <person name="Hibbett D.S."/>
            <person name="Nagy L.G."/>
        </authorList>
    </citation>
    <scope>NUCLEOTIDE SEQUENCE [LARGE SCALE GENOMIC DNA]</scope>
    <source>
        <strain evidence="2 3">CBS 962.96</strain>
    </source>
</reference>
<dbReference type="Proteomes" id="UP000297245">
    <property type="component" value="Unassembled WGS sequence"/>
</dbReference>
<feature type="region of interest" description="Disordered" evidence="1">
    <location>
        <begin position="71"/>
        <end position="97"/>
    </location>
</feature>
<sequence length="131" mass="14840">MPELSTDQMRSFLAKIQEWAAGPADVVISLLKNMELTEDKQAFSARHRKCLDLWELLGVLLNADPQLQLQRERRAAKKNPASDPKNKNSTEDGEDYADEWYRLHASKDINDESHNLDSKSSSAKNDIDAAE</sequence>
<protein>
    <submittedName>
        <fullName evidence="2">Uncharacterized protein</fullName>
    </submittedName>
</protein>
<feature type="region of interest" description="Disordered" evidence="1">
    <location>
        <begin position="111"/>
        <end position="131"/>
    </location>
</feature>
<keyword evidence="3" id="KW-1185">Reference proteome</keyword>
<evidence type="ECO:0000313" key="2">
    <source>
        <dbReference type="EMBL" id="THU91010.1"/>
    </source>
</evidence>
<name>A0A4S8LPF4_DENBC</name>
<dbReference type="AlphaFoldDB" id="A0A4S8LPF4"/>